<evidence type="ECO:0000313" key="1">
    <source>
        <dbReference type="EMBL" id="KAJ9092596.1"/>
    </source>
</evidence>
<gene>
    <name evidence="1" type="ORF">QFC20_007325</name>
</gene>
<comment type="caution">
    <text evidence="1">The sequence shown here is derived from an EMBL/GenBank/DDBJ whole genome shotgun (WGS) entry which is preliminary data.</text>
</comment>
<keyword evidence="2" id="KW-1185">Reference proteome</keyword>
<organism evidence="1 2">
    <name type="scientific">Naganishia adeliensis</name>
    <dbReference type="NCBI Taxonomy" id="92952"/>
    <lineage>
        <taxon>Eukaryota</taxon>
        <taxon>Fungi</taxon>
        <taxon>Dikarya</taxon>
        <taxon>Basidiomycota</taxon>
        <taxon>Agaricomycotina</taxon>
        <taxon>Tremellomycetes</taxon>
        <taxon>Filobasidiales</taxon>
        <taxon>Filobasidiaceae</taxon>
        <taxon>Naganishia</taxon>
    </lineage>
</organism>
<accession>A0ACC2V162</accession>
<dbReference type="Proteomes" id="UP001230649">
    <property type="component" value="Unassembled WGS sequence"/>
</dbReference>
<sequence>MSTVEPHPTEVLVLKRHVRPIPEINRVEGHSKVGDKLEEIGKHLGSLAEKNAQLEARNASLQSRLCELNRLLEEVKTERHDLWERQKLKQAEEREEVEQRDLKVVRDYYRVQMENKEMELTALRKIQFPGPTAGVAAPLQSSTSVNIQPMGEEQGSSRVHRVGVPGNKRGRPAPLLRRAEPKPIVSQSTVEQASRTLAYETAPTNQQR</sequence>
<reference evidence="1" key="1">
    <citation type="submission" date="2023-04" db="EMBL/GenBank/DDBJ databases">
        <title>Draft Genome sequencing of Naganishia species isolated from polar environments using Oxford Nanopore Technology.</title>
        <authorList>
            <person name="Leo P."/>
            <person name="Venkateswaran K."/>
        </authorList>
    </citation>
    <scope>NUCLEOTIDE SEQUENCE</scope>
    <source>
        <strain evidence="1">MNA-CCFEE 5262</strain>
    </source>
</reference>
<proteinExistence type="predicted"/>
<protein>
    <submittedName>
        <fullName evidence="1">Uncharacterized protein</fullName>
    </submittedName>
</protein>
<evidence type="ECO:0000313" key="2">
    <source>
        <dbReference type="Proteomes" id="UP001230649"/>
    </source>
</evidence>
<dbReference type="EMBL" id="JASBWS010000170">
    <property type="protein sequence ID" value="KAJ9092596.1"/>
    <property type="molecule type" value="Genomic_DNA"/>
</dbReference>
<name>A0ACC2V162_9TREE</name>